<dbReference type="GO" id="GO:0003723">
    <property type="term" value="F:RNA binding"/>
    <property type="evidence" value="ECO:0007669"/>
    <property type="project" value="InterPro"/>
</dbReference>
<dbReference type="PIRSF" id="PIRSF005067">
    <property type="entry name" value="Tma_RNA-bind_prd"/>
    <property type="match status" value="1"/>
</dbReference>
<dbReference type="Pfam" id="PF01472">
    <property type="entry name" value="PUA"/>
    <property type="match status" value="1"/>
</dbReference>
<reference evidence="4 5" key="1">
    <citation type="submission" date="2016-10" db="EMBL/GenBank/DDBJ databases">
        <authorList>
            <person name="Varghese N."/>
            <person name="Submissions S."/>
        </authorList>
    </citation>
    <scope>NUCLEOTIDE SEQUENCE [LARGE SCALE GENOMIC DNA]</scope>
    <source>
        <strain evidence="4 5">PL 12/M</strain>
    </source>
</reference>
<protein>
    <submittedName>
        <fullName evidence="4">RNA-binding protein, containing PUA domain</fullName>
    </submittedName>
</protein>
<comment type="caution">
    <text evidence="4">The sequence shown here is derived from an EMBL/GenBank/DDBJ whole genome shotgun (WGS) entry which is preliminary data.</text>
</comment>
<dbReference type="NCBIfam" id="NF011153">
    <property type="entry name" value="PRK14560.1-4"/>
    <property type="match status" value="1"/>
</dbReference>
<dbReference type="NCBIfam" id="TIGR03684">
    <property type="entry name" value="arCOG00985"/>
    <property type="match status" value="1"/>
</dbReference>
<dbReference type="InterPro" id="IPR015947">
    <property type="entry name" value="PUA-like_sf"/>
</dbReference>
<dbReference type="InterPro" id="IPR016437">
    <property type="entry name" value="MCT-1/Tma20"/>
</dbReference>
<dbReference type="PANTHER" id="PTHR22798:SF0">
    <property type="entry name" value="MALIGNANT T-CELL-AMPLIFIED SEQUENCE 1"/>
    <property type="match status" value="1"/>
</dbReference>
<dbReference type="PANTHER" id="PTHR22798">
    <property type="entry name" value="MCT-1 PROTEIN"/>
    <property type="match status" value="1"/>
</dbReference>
<dbReference type="SUPFAM" id="SSF88697">
    <property type="entry name" value="PUA domain-like"/>
    <property type="match status" value="1"/>
</dbReference>
<dbReference type="InterPro" id="IPR041366">
    <property type="entry name" value="Pre-PUA"/>
</dbReference>
<comment type="subcellular location">
    <subcellularLocation>
        <location evidence="1">Cytoplasm</location>
    </subcellularLocation>
</comment>
<organism evidence="4 5">
    <name type="scientific">Methanolobus vulcani</name>
    <dbReference type="NCBI Taxonomy" id="38026"/>
    <lineage>
        <taxon>Archaea</taxon>
        <taxon>Methanobacteriati</taxon>
        <taxon>Methanobacteriota</taxon>
        <taxon>Stenosarchaea group</taxon>
        <taxon>Methanomicrobia</taxon>
        <taxon>Methanosarcinales</taxon>
        <taxon>Methanosarcinaceae</taxon>
        <taxon>Methanolobus</taxon>
    </lineage>
</organism>
<dbReference type="RefSeq" id="WP_091709820.1">
    <property type="nucleotide sequence ID" value="NZ_FNCA01000004.1"/>
</dbReference>
<dbReference type="NCBIfam" id="TIGR00451">
    <property type="entry name" value="unchar_dom_2"/>
    <property type="match status" value="1"/>
</dbReference>
<keyword evidence="5" id="KW-1185">Reference proteome</keyword>
<dbReference type="Pfam" id="PF17832">
    <property type="entry name" value="Pre-PUA"/>
    <property type="match status" value="1"/>
</dbReference>
<dbReference type="InterPro" id="IPR022430">
    <property type="entry name" value="CHP03684"/>
</dbReference>
<evidence type="ECO:0000313" key="5">
    <source>
        <dbReference type="Proteomes" id="UP000199259"/>
    </source>
</evidence>
<dbReference type="Gene3D" id="3.10.400.20">
    <property type="match status" value="1"/>
</dbReference>
<dbReference type="EMBL" id="FNCA01000004">
    <property type="protein sequence ID" value="SDF83381.1"/>
    <property type="molecule type" value="Genomic_DNA"/>
</dbReference>
<name>A0A7Z7AXB3_9EURY</name>
<accession>A0A7Z7AXB3</accession>
<dbReference type="AlphaFoldDB" id="A0A7Z7AXB3"/>
<dbReference type="InterPro" id="IPR002478">
    <property type="entry name" value="PUA"/>
</dbReference>
<evidence type="ECO:0000256" key="1">
    <source>
        <dbReference type="ARBA" id="ARBA00004496"/>
    </source>
</evidence>
<dbReference type="InterPro" id="IPR004521">
    <property type="entry name" value="Uncharacterised_CHP00451"/>
</dbReference>
<evidence type="ECO:0000313" key="4">
    <source>
        <dbReference type="EMBL" id="SDF83381.1"/>
    </source>
</evidence>
<dbReference type="PROSITE" id="PS50890">
    <property type="entry name" value="PUA"/>
    <property type="match status" value="1"/>
</dbReference>
<sequence length="160" mass="17284">MKIKSRVQLRKSAKNQLLSDITSVFGDASKKLEKSKFETANIDDLSLILVDGEPLLFQIDEFYFPTVKGVLKLGLMKNVVTVDSGAVRFVVNGADIMCPGIVAADDNIQEGDPVIIIEEAHSKPLAIGTALIPGAEMTGNTGKGVKSIHYVGDKLWNLDI</sequence>
<dbReference type="GO" id="GO:0001731">
    <property type="term" value="P:formation of translation preinitiation complex"/>
    <property type="evidence" value="ECO:0007669"/>
    <property type="project" value="TreeGrafter"/>
</dbReference>
<keyword evidence="2" id="KW-0963">Cytoplasm</keyword>
<dbReference type="Proteomes" id="UP000199259">
    <property type="component" value="Unassembled WGS sequence"/>
</dbReference>
<evidence type="ECO:0000259" key="3">
    <source>
        <dbReference type="SMART" id="SM00359"/>
    </source>
</evidence>
<proteinExistence type="predicted"/>
<dbReference type="CDD" id="cd21154">
    <property type="entry name" value="PUA_MJ1432-like"/>
    <property type="match status" value="1"/>
</dbReference>
<evidence type="ECO:0000256" key="2">
    <source>
        <dbReference type="ARBA" id="ARBA00022490"/>
    </source>
</evidence>
<dbReference type="SMART" id="SM00359">
    <property type="entry name" value="PUA"/>
    <property type="match status" value="1"/>
</dbReference>
<feature type="domain" description="PUA" evidence="3">
    <location>
        <begin position="78"/>
        <end position="152"/>
    </location>
</feature>
<dbReference type="OrthoDB" id="27972at2157"/>
<dbReference type="GO" id="GO:0005737">
    <property type="term" value="C:cytoplasm"/>
    <property type="evidence" value="ECO:0007669"/>
    <property type="project" value="UniProtKB-SubCell"/>
</dbReference>
<gene>
    <name evidence="4" type="ORF">SAMN04488589_1466</name>
</gene>